<feature type="transmembrane region" description="Helical" evidence="1">
    <location>
        <begin position="63"/>
        <end position="85"/>
    </location>
</feature>
<dbReference type="EMBL" id="CAXJRC010000022">
    <property type="protein sequence ID" value="CAL2106752.1"/>
    <property type="molecule type" value="Genomic_DNA"/>
</dbReference>
<proteinExistence type="predicted"/>
<gene>
    <name evidence="2" type="ORF">T190115A13A_20032</name>
</gene>
<comment type="caution">
    <text evidence="2">The sequence shown here is derived from an EMBL/GenBank/DDBJ whole genome shotgun (WGS) entry which is preliminary data.</text>
</comment>
<sequence length="219" mass="24917">MSRETSTIAFIFVAKKMKQLHYISGITITLFILLHLSNHLFSLLGVEKHLEVMTILRVFYRNIIVEFVLVCAILLQIVSGITLFFRKRKVANSFLEKLQLWSGGYLAIFFVFHLTAVFVGRLVLNLDTNIYFGVAGLNTFPFLLFFIPYYVLAIISFFGHIAAIHSIKMKKKVLGVTPNKQAYFIVFIGIVVSIVVIYGLTNGFKGIEIPKDYHVMIGK</sequence>
<evidence type="ECO:0000256" key="1">
    <source>
        <dbReference type="SAM" id="Phobius"/>
    </source>
</evidence>
<keyword evidence="1" id="KW-0812">Transmembrane</keyword>
<dbReference type="InterPro" id="IPR034804">
    <property type="entry name" value="SQR/QFR_C/D"/>
</dbReference>
<protein>
    <submittedName>
        <fullName evidence="2">Uncharacterized protein</fullName>
    </submittedName>
</protein>
<dbReference type="Proteomes" id="UP001497602">
    <property type="component" value="Unassembled WGS sequence"/>
</dbReference>
<evidence type="ECO:0000313" key="3">
    <source>
        <dbReference type="Proteomes" id="UP001497602"/>
    </source>
</evidence>
<keyword evidence="3" id="KW-1185">Reference proteome</keyword>
<dbReference type="SUPFAM" id="SSF81343">
    <property type="entry name" value="Fumarate reductase respiratory complex transmembrane subunits"/>
    <property type="match status" value="1"/>
</dbReference>
<accession>A0ABM9PM28</accession>
<name>A0ABM9PM28_9FLAO</name>
<keyword evidence="1" id="KW-1133">Transmembrane helix</keyword>
<evidence type="ECO:0000313" key="2">
    <source>
        <dbReference type="EMBL" id="CAL2106752.1"/>
    </source>
</evidence>
<organism evidence="2 3">
    <name type="scientific">Tenacibaculum vairaonense</name>
    <dbReference type="NCBI Taxonomy" id="3137860"/>
    <lineage>
        <taxon>Bacteria</taxon>
        <taxon>Pseudomonadati</taxon>
        <taxon>Bacteroidota</taxon>
        <taxon>Flavobacteriia</taxon>
        <taxon>Flavobacteriales</taxon>
        <taxon>Flavobacteriaceae</taxon>
        <taxon>Tenacibaculum</taxon>
    </lineage>
</organism>
<feature type="transmembrane region" description="Helical" evidence="1">
    <location>
        <begin position="130"/>
        <end position="161"/>
    </location>
</feature>
<reference evidence="2 3" key="1">
    <citation type="submission" date="2024-05" db="EMBL/GenBank/DDBJ databases">
        <authorList>
            <person name="Duchaud E."/>
        </authorList>
    </citation>
    <scope>NUCLEOTIDE SEQUENCE [LARGE SCALE GENOMIC DNA]</scope>
    <source>
        <strain evidence="2">Ena-SAMPLE-TAB-13-05-2024-13:56:06:370-140305</strain>
    </source>
</reference>
<feature type="transmembrane region" description="Helical" evidence="1">
    <location>
        <begin position="182"/>
        <end position="201"/>
    </location>
</feature>
<keyword evidence="1" id="KW-0472">Membrane</keyword>
<feature type="transmembrane region" description="Helical" evidence="1">
    <location>
        <begin position="105"/>
        <end position="124"/>
    </location>
</feature>
<feature type="transmembrane region" description="Helical" evidence="1">
    <location>
        <begin position="20"/>
        <end position="43"/>
    </location>
</feature>